<reference evidence="2 3" key="1">
    <citation type="journal article" date="2019" name="Int. J. Syst. Evol. Microbiol.">
        <title>The Global Catalogue of Microorganisms (GCM) 10K type strain sequencing project: providing services to taxonomists for standard genome sequencing and annotation.</title>
        <authorList>
            <consortium name="The Broad Institute Genomics Platform"/>
            <consortium name="The Broad Institute Genome Sequencing Center for Infectious Disease"/>
            <person name="Wu L."/>
            <person name="Ma J."/>
        </authorList>
    </citation>
    <scope>NUCLEOTIDE SEQUENCE [LARGE SCALE GENOMIC DNA]</scope>
    <source>
        <strain evidence="2 3">CGMCC 1.12230</strain>
    </source>
</reference>
<keyword evidence="3" id="KW-1185">Reference proteome</keyword>
<dbReference type="PANTHER" id="PTHR42883:SF2">
    <property type="entry name" value="THYMIDYLYLTRANSFERASE"/>
    <property type="match status" value="1"/>
</dbReference>
<protein>
    <submittedName>
        <fullName evidence="2">Sugar phosphate nucleotidyltransferase</fullName>
    </submittedName>
</protein>
<evidence type="ECO:0000313" key="3">
    <source>
        <dbReference type="Proteomes" id="UP001597076"/>
    </source>
</evidence>
<dbReference type="Pfam" id="PF00483">
    <property type="entry name" value="NTP_transferase"/>
    <property type="match status" value="1"/>
</dbReference>
<evidence type="ECO:0000313" key="2">
    <source>
        <dbReference type="EMBL" id="MFD1564320.1"/>
    </source>
</evidence>
<dbReference type="AlphaFoldDB" id="A0ABD6BI21"/>
<dbReference type="Proteomes" id="UP001597076">
    <property type="component" value="Unassembled WGS sequence"/>
</dbReference>
<dbReference type="Gene3D" id="3.90.550.10">
    <property type="entry name" value="Spore Coat Polysaccharide Biosynthesis Protein SpsA, Chain A"/>
    <property type="match status" value="1"/>
</dbReference>
<sequence length="335" mass="37337">MKAVILAGGYATRLWPITKNRPKMFLPIGCHTVIDHIFAELERDDRIEEVYVSTNEEFADDFDTHITESTFEKPRLSIEETTSEDEKPGVVSALAQLVDREEIDDDLLVIAGDNLLSFHISSFIDFFQTVASPSVAAYDVRSRERATSYGVLELKDGLVTDFQEKPTDPTSTLVSIGCYGFPAATLESLQDYLKQGNNPDEPGWFIQWLHDKTDVRAFTFDEAWFDIGTRESYLSALAWQLDDGPHVASSATVRGSDLGENVMVMAGSEIIDATLHNVVVFPETAVCECDIRSSIIDSNVELVGLTLRESLVDSHTQILNDRSQSTERAAWRSSI</sequence>
<dbReference type="PANTHER" id="PTHR42883">
    <property type="entry name" value="GLUCOSE-1-PHOSPHATE THYMIDYLTRANSFERASE"/>
    <property type="match status" value="1"/>
</dbReference>
<dbReference type="CDD" id="cd04181">
    <property type="entry name" value="NTP_transferase"/>
    <property type="match status" value="1"/>
</dbReference>
<organism evidence="2 3">
    <name type="scientific">Haloarchaeobius amylolyticus</name>
    <dbReference type="NCBI Taxonomy" id="1198296"/>
    <lineage>
        <taxon>Archaea</taxon>
        <taxon>Methanobacteriati</taxon>
        <taxon>Methanobacteriota</taxon>
        <taxon>Stenosarchaea group</taxon>
        <taxon>Halobacteria</taxon>
        <taxon>Halobacteriales</taxon>
        <taxon>Halorubellaceae</taxon>
        <taxon>Haloarchaeobius</taxon>
    </lineage>
</organism>
<dbReference type="SUPFAM" id="SSF53448">
    <property type="entry name" value="Nucleotide-diphospho-sugar transferases"/>
    <property type="match status" value="1"/>
</dbReference>
<dbReference type="RefSeq" id="WP_390287752.1">
    <property type="nucleotide sequence ID" value="NZ_JBHUDI010000006.1"/>
</dbReference>
<feature type="domain" description="Nucleotidyl transferase" evidence="1">
    <location>
        <begin position="2"/>
        <end position="237"/>
    </location>
</feature>
<accession>A0ABD6BI21</accession>
<name>A0ABD6BI21_9EURY</name>
<evidence type="ECO:0000259" key="1">
    <source>
        <dbReference type="Pfam" id="PF00483"/>
    </source>
</evidence>
<gene>
    <name evidence="2" type="ORF">ACFR99_12250</name>
</gene>
<dbReference type="InterPro" id="IPR005835">
    <property type="entry name" value="NTP_transferase_dom"/>
</dbReference>
<dbReference type="InterPro" id="IPR029044">
    <property type="entry name" value="Nucleotide-diphossugar_trans"/>
</dbReference>
<dbReference type="EMBL" id="JBHUDI010000006">
    <property type="protein sequence ID" value="MFD1564320.1"/>
    <property type="molecule type" value="Genomic_DNA"/>
</dbReference>
<comment type="caution">
    <text evidence="2">The sequence shown here is derived from an EMBL/GenBank/DDBJ whole genome shotgun (WGS) entry which is preliminary data.</text>
</comment>
<proteinExistence type="predicted"/>